<reference evidence="1" key="1">
    <citation type="submission" date="2023-07" db="EMBL/GenBank/DDBJ databases">
        <title>Black Yeasts Isolated from many extreme environments.</title>
        <authorList>
            <person name="Coleine C."/>
            <person name="Stajich J.E."/>
            <person name="Selbmann L."/>
        </authorList>
    </citation>
    <scope>NUCLEOTIDE SEQUENCE</scope>
    <source>
        <strain evidence="1">CCFEE 5714</strain>
    </source>
</reference>
<comment type="caution">
    <text evidence="1">The sequence shown here is derived from an EMBL/GenBank/DDBJ whole genome shotgun (WGS) entry which is preliminary data.</text>
</comment>
<evidence type="ECO:0000313" key="2">
    <source>
        <dbReference type="Proteomes" id="UP001281147"/>
    </source>
</evidence>
<keyword evidence="2" id="KW-1185">Reference proteome</keyword>
<gene>
    <name evidence="1" type="ORF">LTR37_001694</name>
</gene>
<evidence type="ECO:0000313" key="1">
    <source>
        <dbReference type="EMBL" id="KAK3723442.1"/>
    </source>
</evidence>
<organism evidence="1 2">
    <name type="scientific">Vermiconidia calcicola</name>
    <dbReference type="NCBI Taxonomy" id="1690605"/>
    <lineage>
        <taxon>Eukaryota</taxon>
        <taxon>Fungi</taxon>
        <taxon>Dikarya</taxon>
        <taxon>Ascomycota</taxon>
        <taxon>Pezizomycotina</taxon>
        <taxon>Dothideomycetes</taxon>
        <taxon>Dothideomycetidae</taxon>
        <taxon>Mycosphaerellales</taxon>
        <taxon>Extremaceae</taxon>
        <taxon>Vermiconidia</taxon>
    </lineage>
</organism>
<dbReference type="Proteomes" id="UP001281147">
    <property type="component" value="Unassembled WGS sequence"/>
</dbReference>
<sequence length="499" mass="55774">MNGHTSYADRLELFRKNDAERDALVTEVVRDFEELKLKYAEKCDDYSNEVESRRMWQSKATHSERALVEHRQASGSNAFALAVIDGDGALFNDFLWALGKDGGAEAAHQLHAEIKNHLKTTYPEAHVDDWSIVVQVVLNLQGLATKLQACGIVSNPNEVFAFGRAFGLAQPLFSFIDAGMGKERADHKIRETLRLFLPNAQCKHVFFGPCLDNGYLVVSISLENAFPSTRVIEYQLTFSHKVLERYRRDYASRITLIETRAAEPGFVGLGFNMVRFPSIFRSDNLPCKPSNTVLPIPFAPPVRAISTSQMQPSTAPFIPKSASPAPSSDSASSSSWATVGKSGMTAKTLNIASKKTPVRKFILLNVHDERVDAELPRCDPGAEKRFGDRLKSSGKFCNNFHLTGKCQSGEYCDYNHGERLTPGEQLVLKHKARSRSCPGKEYCRDLECTFGHHCKFGKACYMPDCWFVSSHGMDLQPAKRVYVDGSEEWIAAYLDKLRN</sequence>
<proteinExistence type="predicted"/>
<protein>
    <submittedName>
        <fullName evidence="1">Uncharacterized protein</fullName>
    </submittedName>
</protein>
<accession>A0ACC3NUK3</accession>
<dbReference type="EMBL" id="JAUTXU010000009">
    <property type="protein sequence ID" value="KAK3723442.1"/>
    <property type="molecule type" value="Genomic_DNA"/>
</dbReference>
<name>A0ACC3NUK3_9PEZI</name>